<keyword evidence="2" id="KW-1133">Transmembrane helix</keyword>
<feature type="compositionally biased region" description="Gly residues" evidence="1">
    <location>
        <begin position="99"/>
        <end position="108"/>
    </location>
</feature>
<dbReference type="WBParaSite" id="NBR_0001488101-mRNA-1">
    <property type="protein sequence ID" value="NBR_0001488101-mRNA-1"/>
    <property type="gene ID" value="NBR_0001488101"/>
</dbReference>
<evidence type="ECO:0000313" key="3">
    <source>
        <dbReference type="EMBL" id="VDL78476.1"/>
    </source>
</evidence>
<feature type="transmembrane region" description="Helical" evidence="2">
    <location>
        <begin position="154"/>
        <end position="180"/>
    </location>
</feature>
<keyword evidence="2" id="KW-0812">Transmembrane</keyword>
<evidence type="ECO:0000256" key="1">
    <source>
        <dbReference type="SAM" id="MobiDB-lite"/>
    </source>
</evidence>
<gene>
    <name evidence="3" type="ORF">NBR_LOCUS14882</name>
</gene>
<keyword evidence="4" id="KW-1185">Reference proteome</keyword>
<protein>
    <submittedName>
        <fullName evidence="3 5">Uncharacterized protein</fullName>
    </submittedName>
</protein>
<dbReference type="EMBL" id="UYSL01021522">
    <property type="protein sequence ID" value="VDL78476.1"/>
    <property type="molecule type" value="Genomic_DNA"/>
</dbReference>
<sequence>MEEPSENDGTEGQCGKSIRISEADMSIIPPERDVEQIKQNEQNEEKSTKERGEDKAEANPEGESVPDGEKRPTRVSEQVDDKDDDEVVKTAVDEQTPLNGGGADGDGGSNSDKSKQKSLVETAIADEDQNEEQGQNEAAQAAPKEKTQRAKQCALDFCALVMIAIMVATCGVSISMLIAATRRPFMEDLEIIRSSDTTPSPASSTPTA</sequence>
<dbReference type="Proteomes" id="UP000271162">
    <property type="component" value="Unassembled WGS sequence"/>
</dbReference>
<evidence type="ECO:0000313" key="5">
    <source>
        <dbReference type="WBParaSite" id="NBR_0001488101-mRNA-1"/>
    </source>
</evidence>
<feature type="compositionally biased region" description="Basic and acidic residues" evidence="1">
    <location>
        <begin position="30"/>
        <end position="58"/>
    </location>
</feature>
<proteinExistence type="predicted"/>
<reference evidence="5" key="1">
    <citation type="submission" date="2017-02" db="UniProtKB">
        <authorList>
            <consortium name="WormBaseParasite"/>
        </authorList>
    </citation>
    <scope>IDENTIFICATION</scope>
</reference>
<feature type="region of interest" description="Disordered" evidence="1">
    <location>
        <begin position="1"/>
        <end position="147"/>
    </location>
</feature>
<reference evidence="3 4" key="2">
    <citation type="submission" date="2018-11" db="EMBL/GenBank/DDBJ databases">
        <authorList>
            <consortium name="Pathogen Informatics"/>
        </authorList>
    </citation>
    <scope>NUCLEOTIDE SEQUENCE [LARGE SCALE GENOMIC DNA]</scope>
</reference>
<name>A0A0N4YDZ7_NIPBR</name>
<dbReference type="AlphaFoldDB" id="A0A0N4YDZ7"/>
<accession>A0A0N4YDZ7</accession>
<feature type="compositionally biased region" description="Low complexity" evidence="1">
    <location>
        <begin position="132"/>
        <end position="142"/>
    </location>
</feature>
<evidence type="ECO:0000313" key="4">
    <source>
        <dbReference type="Proteomes" id="UP000271162"/>
    </source>
</evidence>
<evidence type="ECO:0000256" key="2">
    <source>
        <dbReference type="SAM" id="Phobius"/>
    </source>
</evidence>
<feature type="compositionally biased region" description="Basic and acidic residues" evidence="1">
    <location>
        <begin position="67"/>
        <end position="79"/>
    </location>
</feature>
<organism evidence="5">
    <name type="scientific">Nippostrongylus brasiliensis</name>
    <name type="common">Rat hookworm</name>
    <dbReference type="NCBI Taxonomy" id="27835"/>
    <lineage>
        <taxon>Eukaryota</taxon>
        <taxon>Metazoa</taxon>
        <taxon>Ecdysozoa</taxon>
        <taxon>Nematoda</taxon>
        <taxon>Chromadorea</taxon>
        <taxon>Rhabditida</taxon>
        <taxon>Rhabditina</taxon>
        <taxon>Rhabditomorpha</taxon>
        <taxon>Strongyloidea</taxon>
        <taxon>Heligmosomidae</taxon>
        <taxon>Nippostrongylus</taxon>
    </lineage>
</organism>
<keyword evidence="2" id="KW-0472">Membrane</keyword>